<reference evidence="2" key="1">
    <citation type="submission" date="2020-10" db="EMBL/GenBank/DDBJ databases">
        <title>Connecting structure to function with the recovery of over 1000 high-quality activated sludge metagenome-assembled genomes encoding full-length rRNA genes using long-read sequencing.</title>
        <authorList>
            <person name="Singleton C.M."/>
            <person name="Petriglieri F."/>
            <person name="Kristensen J.M."/>
            <person name="Kirkegaard R.H."/>
            <person name="Michaelsen T.Y."/>
            <person name="Andersen M.H."/>
            <person name="Karst S.M."/>
            <person name="Dueholm M.S."/>
            <person name="Nielsen P.H."/>
            <person name="Albertsen M."/>
        </authorList>
    </citation>
    <scope>NUCLEOTIDE SEQUENCE</scope>
    <source>
        <strain evidence="2">Skiv_18-Q3-R9-52_MAXAC.067</strain>
    </source>
</reference>
<dbReference type="AlphaFoldDB" id="A0A9D7SHP3"/>
<dbReference type="InterPro" id="IPR036188">
    <property type="entry name" value="FAD/NAD-bd_sf"/>
</dbReference>
<evidence type="ECO:0000313" key="2">
    <source>
        <dbReference type="EMBL" id="MBK9796692.1"/>
    </source>
</evidence>
<dbReference type="EMBL" id="JADKIO010000006">
    <property type="protein sequence ID" value="MBK9796692.1"/>
    <property type="molecule type" value="Genomic_DNA"/>
</dbReference>
<name>A0A9D7SHP3_9BACT</name>
<dbReference type="InterPro" id="IPR006076">
    <property type="entry name" value="FAD-dep_OxRdtase"/>
</dbReference>
<dbReference type="PANTHER" id="PTHR13847">
    <property type="entry name" value="SARCOSINE DEHYDROGENASE-RELATED"/>
    <property type="match status" value="1"/>
</dbReference>
<organism evidence="2 3">
    <name type="scientific">Candidatus Geothrix skivensis</name>
    <dbReference type="NCBI Taxonomy" id="2954439"/>
    <lineage>
        <taxon>Bacteria</taxon>
        <taxon>Pseudomonadati</taxon>
        <taxon>Acidobacteriota</taxon>
        <taxon>Holophagae</taxon>
        <taxon>Holophagales</taxon>
        <taxon>Holophagaceae</taxon>
        <taxon>Geothrix</taxon>
    </lineage>
</organism>
<dbReference type="GO" id="GO:0005737">
    <property type="term" value="C:cytoplasm"/>
    <property type="evidence" value="ECO:0007669"/>
    <property type="project" value="TreeGrafter"/>
</dbReference>
<dbReference type="Proteomes" id="UP000886657">
    <property type="component" value="Unassembled WGS sequence"/>
</dbReference>
<sequence length="117" mass="11854">MLETAEVVVIGGGIAGLSLALHLAQAGQRGIVLLEREDQPGTYASGHNAAVARSLTGRDEHTALAVEGRRRLAQAGLLTASGGILACAEPGGLDQLEAEAARHGVAVRRGEGIPCLA</sequence>
<evidence type="ECO:0000259" key="1">
    <source>
        <dbReference type="Pfam" id="PF01266"/>
    </source>
</evidence>
<dbReference type="Pfam" id="PF01266">
    <property type="entry name" value="DAO"/>
    <property type="match status" value="1"/>
</dbReference>
<evidence type="ECO:0000313" key="3">
    <source>
        <dbReference type="Proteomes" id="UP000886657"/>
    </source>
</evidence>
<feature type="domain" description="FAD dependent oxidoreductase" evidence="1">
    <location>
        <begin position="7"/>
        <end position="107"/>
    </location>
</feature>
<dbReference type="SUPFAM" id="SSF51905">
    <property type="entry name" value="FAD/NAD(P)-binding domain"/>
    <property type="match status" value="1"/>
</dbReference>
<proteinExistence type="predicted"/>
<comment type="caution">
    <text evidence="2">The sequence shown here is derived from an EMBL/GenBank/DDBJ whole genome shotgun (WGS) entry which is preliminary data.</text>
</comment>
<dbReference type="Gene3D" id="3.50.50.60">
    <property type="entry name" value="FAD/NAD(P)-binding domain"/>
    <property type="match status" value="1"/>
</dbReference>
<accession>A0A9D7SHP3</accession>
<protein>
    <submittedName>
        <fullName evidence="2">FAD-dependent oxidoreductase</fullName>
    </submittedName>
</protein>
<gene>
    <name evidence="2" type="ORF">IPP58_09375</name>
</gene>